<dbReference type="Proteomes" id="UP000470875">
    <property type="component" value="Unassembled WGS sequence"/>
</dbReference>
<sequence>MGLFSRQKSEEDQHKDSDIDEDINVTVPSGPSDSEGKMCPDGYLDLGALYVPAIPGMQLRAQFEGDKKTLRRILLISGTSGIQVSVAAAPRSGGMWEELREQVAQSIRQMNGSVTEVETKYGIELDANIPVRLPDGGEGKQPMRIIGIEGPRWLLRIDLQGGAAAGDEAQRAQCEEIIDRFIVNRGSEPRVRLELLPLALPRSGDNETV</sequence>
<keyword evidence="3" id="KW-1185">Reference proteome</keyword>
<feature type="region of interest" description="Disordered" evidence="1">
    <location>
        <begin position="1"/>
        <end position="38"/>
    </location>
</feature>
<evidence type="ECO:0000313" key="2">
    <source>
        <dbReference type="EMBL" id="MSS84831.1"/>
    </source>
</evidence>
<organism evidence="2 3">
    <name type="scientific">Scrofimicrobium canadense</name>
    <dbReference type="NCBI Taxonomy" id="2652290"/>
    <lineage>
        <taxon>Bacteria</taxon>
        <taxon>Bacillati</taxon>
        <taxon>Actinomycetota</taxon>
        <taxon>Actinomycetes</taxon>
        <taxon>Actinomycetales</taxon>
        <taxon>Actinomycetaceae</taxon>
        <taxon>Scrofimicrobium</taxon>
    </lineage>
</organism>
<feature type="compositionally biased region" description="Basic and acidic residues" evidence="1">
    <location>
        <begin position="7"/>
        <end position="17"/>
    </location>
</feature>
<evidence type="ECO:0000256" key="1">
    <source>
        <dbReference type="SAM" id="MobiDB-lite"/>
    </source>
</evidence>
<dbReference type="AlphaFoldDB" id="A0A6N7W608"/>
<accession>A0A6N7W608</accession>
<name>A0A6N7W608_9ACTO</name>
<evidence type="ECO:0000313" key="3">
    <source>
        <dbReference type="Proteomes" id="UP000470875"/>
    </source>
</evidence>
<reference evidence="2 3" key="1">
    <citation type="submission" date="2019-08" db="EMBL/GenBank/DDBJ databases">
        <title>In-depth cultivation of the pig gut microbiome towards novel bacterial diversity and tailored functional studies.</title>
        <authorList>
            <person name="Wylensek D."/>
            <person name="Hitch T.C.A."/>
            <person name="Clavel T."/>
        </authorList>
    </citation>
    <scope>NUCLEOTIDE SEQUENCE [LARGE SCALE GENOMIC DNA]</scope>
    <source>
        <strain evidence="2 3">WB03_NA08</strain>
    </source>
</reference>
<gene>
    <name evidence="2" type="ORF">FYJ24_08655</name>
</gene>
<dbReference type="InterPro" id="IPR022183">
    <property type="entry name" value="DUF3710"/>
</dbReference>
<proteinExistence type="predicted"/>
<dbReference type="EMBL" id="VULO01000010">
    <property type="protein sequence ID" value="MSS84831.1"/>
    <property type="molecule type" value="Genomic_DNA"/>
</dbReference>
<protein>
    <submittedName>
        <fullName evidence="2">DUF3710 domain-containing protein</fullName>
    </submittedName>
</protein>
<comment type="caution">
    <text evidence="2">The sequence shown here is derived from an EMBL/GenBank/DDBJ whole genome shotgun (WGS) entry which is preliminary data.</text>
</comment>
<dbReference type="RefSeq" id="WP_154545548.1">
    <property type="nucleotide sequence ID" value="NZ_VULO01000010.1"/>
</dbReference>
<dbReference type="Pfam" id="PF12502">
    <property type="entry name" value="DUF3710"/>
    <property type="match status" value="1"/>
</dbReference>